<dbReference type="RefSeq" id="WP_016627316.1">
    <property type="nucleotide sequence ID" value="NZ_KE351874.1"/>
</dbReference>
<dbReference type="Proteomes" id="UP000015750">
    <property type="component" value="Unassembled WGS sequence"/>
</dbReference>
<evidence type="ECO:0000313" key="2">
    <source>
        <dbReference type="EMBL" id="EPI08703.1"/>
    </source>
</evidence>
<sequence>MNKKNQYSETLRYFRKAKGIKQKDIFPEQHQKYSRIELGGALPLNDWLKCLKELELTPSEYLSAVKQTDNYILEIDKQFKRTCEDPTFTLNQTALIKNFKYLESIKDKNTSELCLYVDIKLFFCEKFPEIPAVSENDIEYFFNLFDEKIQKQSVFTYYDYRLFSNILFILPSDELKKVDKYFNKMYPIKNSLERDYNTLHVAYLAYPNLVNRLIYEKNYEKAQQYLNKTKKIYIPKNQHLVHTQLKYMQHLLNYLTTHSPKEFATLLEIVKALKILGNKELAKQMSNEIDLLVAETKIEINKGDYPKIEHSIK</sequence>
<protein>
    <submittedName>
        <fullName evidence="2">Transcriptional activator, Rgg/GadR/MutR family domain protein</fullName>
    </submittedName>
</protein>
<dbReference type="AlphaFoldDB" id="A0ABC9TL98"/>
<dbReference type="Pfam" id="PF21259">
    <property type="entry name" value="Rgg_C"/>
    <property type="match status" value="1"/>
</dbReference>
<dbReference type="Gene3D" id="1.25.40.400">
    <property type="match status" value="1"/>
</dbReference>
<dbReference type="EMBL" id="ATIR01000044">
    <property type="protein sequence ID" value="EPI08703.1"/>
    <property type="molecule type" value="Genomic_DNA"/>
</dbReference>
<comment type="caution">
    <text evidence="2">The sequence shown here is derived from an EMBL/GenBank/DDBJ whole genome shotgun (WGS) entry which is preliminary data.</text>
</comment>
<dbReference type="SUPFAM" id="SSF48452">
    <property type="entry name" value="TPR-like"/>
    <property type="match status" value="1"/>
</dbReference>
<reference evidence="2 3" key="1">
    <citation type="submission" date="2013-06" db="EMBL/GenBank/DDBJ databases">
        <authorList>
            <person name="Weinstock G."/>
            <person name="Sodergren E."/>
            <person name="Lobos E.A."/>
            <person name="Fulton L."/>
            <person name="Fulton R."/>
            <person name="Courtney L."/>
            <person name="Fronick C."/>
            <person name="O'Laughlin M."/>
            <person name="Godfrey J."/>
            <person name="Wilson R.M."/>
            <person name="Miner T."/>
            <person name="Farmer C."/>
            <person name="Delehaunty K."/>
            <person name="Cordes M."/>
            <person name="Minx P."/>
            <person name="Tomlinson C."/>
            <person name="Chen J."/>
            <person name="Wollam A."/>
            <person name="Pepin K.H."/>
            <person name="Bhonagiri V."/>
            <person name="Zhang X."/>
            <person name="Warren W."/>
            <person name="Mitreva M."/>
            <person name="Mardis E.R."/>
            <person name="Wilson R.K."/>
        </authorList>
    </citation>
    <scope>NUCLEOTIDE SEQUENCE [LARGE SCALE GENOMIC DNA]</scope>
    <source>
        <strain evidence="2 3">RP2S-4</strain>
    </source>
</reference>
<dbReference type="InterPro" id="IPR011990">
    <property type="entry name" value="TPR-like_helical_dom_sf"/>
</dbReference>
<feature type="domain" description="HTH-type transcriptional regulator Rgg C-terminal" evidence="1">
    <location>
        <begin position="156"/>
        <end position="286"/>
    </location>
</feature>
<dbReference type="InterPro" id="IPR010057">
    <property type="entry name" value="Transcription_activator_Rgg_C"/>
</dbReference>
<accession>A0ABC9TL98</accession>
<organism evidence="2 3">
    <name type="scientific">Enterococcus faecalis RP2S-4</name>
    <dbReference type="NCBI Taxonomy" id="1244145"/>
    <lineage>
        <taxon>Bacteria</taxon>
        <taxon>Bacillati</taxon>
        <taxon>Bacillota</taxon>
        <taxon>Bacilli</taxon>
        <taxon>Lactobacillales</taxon>
        <taxon>Enterococcaceae</taxon>
        <taxon>Enterococcus</taxon>
    </lineage>
</organism>
<gene>
    <name evidence="2" type="ORF">D358_01478</name>
</gene>
<proteinExistence type="predicted"/>
<evidence type="ECO:0000259" key="1">
    <source>
        <dbReference type="Pfam" id="PF21259"/>
    </source>
</evidence>
<name>A0ABC9TL98_ENTFL</name>
<evidence type="ECO:0000313" key="3">
    <source>
        <dbReference type="Proteomes" id="UP000015750"/>
    </source>
</evidence>